<organism evidence="3 4">
    <name type="scientific">Aquimarina hainanensis</name>
    <dbReference type="NCBI Taxonomy" id="1578017"/>
    <lineage>
        <taxon>Bacteria</taxon>
        <taxon>Pseudomonadati</taxon>
        <taxon>Bacteroidota</taxon>
        <taxon>Flavobacteriia</taxon>
        <taxon>Flavobacteriales</taxon>
        <taxon>Flavobacteriaceae</taxon>
        <taxon>Aquimarina</taxon>
    </lineage>
</organism>
<keyword evidence="4" id="KW-1185">Reference proteome</keyword>
<evidence type="ECO:0000256" key="1">
    <source>
        <dbReference type="ARBA" id="ARBA00022801"/>
    </source>
</evidence>
<reference evidence="4" key="1">
    <citation type="journal article" date="2019" name="Int. J. Syst. Evol. Microbiol.">
        <title>The Global Catalogue of Microorganisms (GCM) 10K type strain sequencing project: providing services to taxonomists for standard genome sequencing and annotation.</title>
        <authorList>
            <consortium name="The Broad Institute Genomics Platform"/>
            <consortium name="The Broad Institute Genome Sequencing Center for Infectious Disease"/>
            <person name="Wu L."/>
            <person name="Ma J."/>
        </authorList>
    </citation>
    <scope>NUCLEOTIDE SEQUENCE [LARGE SCALE GENOMIC DNA]</scope>
    <source>
        <strain evidence="4">KCTC 42423</strain>
    </source>
</reference>
<dbReference type="GO" id="GO:0016787">
    <property type="term" value="F:hydrolase activity"/>
    <property type="evidence" value="ECO:0007669"/>
    <property type="project" value="UniProtKB-KW"/>
</dbReference>
<accession>A0ABW5N574</accession>
<evidence type="ECO:0000259" key="2">
    <source>
        <dbReference type="Pfam" id="PF00561"/>
    </source>
</evidence>
<dbReference type="InterPro" id="IPR029058">
    <property type="entry name" value="AB_hydrolase_fold"/>
</dbReference>
<dbReference type="PANTHER" id="PTHR46118">
    <property type="entry name" value="PROTEIN ABHD11"/>
    <property type="match status" value="1"/>
</dbReference>
<dbReference type="Proteomes" id="UP001597459">
    <property type="component" value="Unassembled WGS sequence"/>
</dbReference>
<sequence>MELYANVIGEGRPFLILHGFLGMSDNWKTLGKHFSAEGYQVHLIDQRNHGRSFHSDVFSYKVMAEDVKMYCDANDLSDVVLLGHSMGGKVAMQLGVIYPELINKLIIADIGPKYYPLHHQDILDGLQSLDFETLQTRGAVDKELSSYVSDPGVRMFLMKNLYWKEKGRLGLRINLDALVKNVSEIGKPLDENEQYKQEVLFLKGDRSNYIQERDKENILKQFPAAVFGEISNAGHWLHAENPKEFMVNVLKFVKN</sequence>
<evidence type="ECO:0000313" key="3">
    <source>
        <dbReference type="EMBL" id="MFD2590782.1"/>
    </source>
</evidence>
<dbReference type="RefSeq" id="WP_378257160.1">
    <property type="nucleotide sequence ID" value="NZ_JBHSJV010000001.1"/>
</dbReference>
<feature type="domain" description="AB hydrolase-1" evidence="2">
    <location>
        <begin position="13"/>
        <end position="110"/>
    </location>
</feature>
<protein>
    <submittedName>
        <fullName evidence="3">Alpha/beta fold hydrolase</fullName>
    </submittedName>
</protein>
<evidence type="ECO:0000313" key="4">
    <source>
        <dbReference type="Proteomes" id="UP001597459"/>
    </source>
</evidence>
<dbReference type="PANTHER" id="PTHR46118:SF4">
    <property type="entry name" value="PROTEIN ABHD11"/>
    <property type="match status" value="1"/>
</dbReference>
<name>A0ABW5N574_9FLAO</name>
<dbReference type="Pfam" id="PF00561">
    <property type="entry name" value="Abhydrolase_1"/>
    <property type="match status" value="1"/>
</dbReference>
<gene>
    <name evidence="3" type="ORF">ACFSTE_08040</name>
</gene>
<dbReference type="PRINTS" id="PR00111">
    <property type="entry name" value="ABHYDROLASE"/>
</dbReference>
<keyword evidence="1 3" id="KW-0378">Hydrolase</keyword>
<dbReference type="Gene3D" id="3.40.50.1820">
    <property type="entry name" value="alpha/beta hydrolase"/>
    <property type="match status" value="1"/>
</dbReference>
<dbReference type="SUPFAM" id="SSF53474">
    <property type="entry name" value="alpha/beta-Hydrolases"/>
    <property type="match status" value="1"/>
</dbReference>
<proteinExistence type="predicted"/>
<comment type="caution">
    <text evidence="3">The sequence shown here is derived from an EMBL/GenBank/DDBJ whole genome shotgun (WGS) entry which is preliminary data.</text>
</comment>
<dbReference type="InterPro" id="IPR000073">
    <property type="entry name" value="AB_hydrolase_1"/>
</dbReference>
<dbReference type="EMBL" id="JBHULX010000004">
    <property type="protein sequence ID" value="MFD2590782.1"/>
    <property type="molecule type" value="Genomic_DNA"/>
</dbReference>